<dbReference type="EMBL" id="JACATZ010000001">
    <property type="protein sequence ID" value="NWJ46873.1"/>
    <property type="molecule type" value="Genomic_DNA"/>
</dbReference>
<feature type="transmembrane region" description="Helical" evidence="7">
    <location>
        <begin position="108"/>
        <end position="127"/>
    </location>
</feature>
<sequence length="264" mass="28938">MLGKLDFDFKIGFALTGFIVLLVLVGQFYTPYDPYIMNTLQRFSPPSFSHFFGTDNFGRDNFSRVMIGTRFTLLVAISTVTIGAFSGIVLGLVAGYIGGAIDEVIMRLIDAMTSFPGILLALVMVTVLDRGDYTIIVALGILFIPSYTRIVRSGALQFKNREFVLSALGIGASPFRIMFIHLLPNIYPQLLTGVIIGLSNAILAESSLSYLGLGIQPPTPSWGRMLFEAQSYLFNAPWYALAPGFMIMITVLGFNFIGEGLRKA</sequence>
<dbReference type="RefSeq" id="WP_341472022.1">
    <property type="nucleotide sequence ID" value="NZ_CP128401.1"/>
</dbReference>
<feature type="transmembrane region" description="Helical" evidence="7">
    <location>
        <begin position="163"/>
        <end position="184"/>
    </location>
</feature>
<keyword evidence="6 7" id="KW-0472">Membrane</keyword>
<dbReference type="PANTHER" id="PTHR43386:SF1">
    <property type="entry name" value="D,D-DIPEPTIDE TRANSPORT SYSTEM PERMEASE PROTEIN DDPC-RELATED"/>
    <property type="match status" value="1"/>
</dbReference>
<dbReference type="InterPro" id="IPR000515">
    <property type="entry name" value="MetI-like"/>
</dbReference>
<dbReference type="Proteomes" id="UP001431572">
    <property type="component" value="Plasmid unnamed1"/>
</dbReference>
<keyword evidence="4 7" id="KW-0812">Transmembrane</keyword>
<evidence type="ECO:0000259" key="8">
    <source>
        <dbReference type="PROSITE" id="PS50928"/>
    </source>
</evidence>
<dbReference type="InterPro" id="IPR050366">
    <property type="entry name" value="BP-dependent_transpt_permease"/>
</dbReference>
<evidence type="ECO:0000313" key="11">
    <source>
        <dbReference type="Proteomes" id="UP000521676"/>
    </source>
</evidence>
<feature type="transmembrane region" description="Helical" evidence="7">
    <location>
        <begin position="71"/>
        <end position="96"/>
    </location>
</feature>
<keyword evidence="10" id="KW-0614">Plasmid</keyword>
<keyword evidence="12" id="KW-1185">Reference proteome</keyword>
<protein>
    <submittedName>
        <fullName evidence="9">ABC transporter permease</fullName>
    </submittedName>
</protein>
<keyword evidence="5 7" id="KW-1133">Transmembrane helix</keyword>
<dbReference type="InterPro" id="IPR035906">
    <property type="entry name" value="MetI-like_sf"/>
</dbReference>
<evidence type="ECO:0000256" key="6">
    <source>
        <dbReference type="ARBA" id="ARBA00023136"/>
    </source>
</evidence>
<keyword evidence="3" id="KW-1003">Cell membrane</keyword>
<comment type="similarity">
    <text evidence="7">Belongs to the binding-protein-dependent transport system permease family.</text>
</comment>
<dbReference type="GO" id="GO:0005886">
    <property type="term" value="C:plasma membrane"/>
    <property type="evidence" value="ECO:0007669"/>
    <property type="project" value="UniProtKB-SubCell"/>
</dbReference>
<evidence type="ECO:0000256" key="4">
    <source>
        <dbReference type="ARBA" id="ARBA00022692"/>
    </source>
</evidence>
<evidence type="ECO:0000256" key="2">
    <source>
        <dbReference type="ARBA" id="ARBA00022448"/>
    </source>
</evidence>
<dbReference type="AlphaFoldDB" id="A0A8T7M475"/>
<comment type="subcellular location">
    <subcellularLocation>
        <location evidence="1 7">Cell membrane</location>
        <topology evidence="1 7">Multi-pass membrane protein</topology>
    </subcellularLocation>
</comment>
<accession>A0A8T7M475</accession>
<proteinExistence type="inferred from homology"/>
<evidence type="ECO:0000256" key="7">
    <source>
        <dbReference type="RuleBase" id="RU363032"/>
    </source>
</evidence>
<reference evidence="9 11" key="1">
    <citation type="submission" date="2020-06" db="EMBL/GenBank/DDBJ databases">
        <title>Anoxygenic phototrophic Chloroflexota member uses a Type I reaction center.</title>
        <authorList>
            <person name="Tsuji J.M."/>
            <person name="Shaw N.A."/>
            <person name="Nagashima S."/>
            <person name="Venkiteswaran J."/>
            <person name="Schiff S.L."/>
            <person name="Hanada S."/>
            <person name="Tank M."/>
            <person name="Neufeld J.D."/>
        </authorList>
    </citation>
    <scope>NUCLEOTIDE SEQUENCE [LARGE SCALE GENOMIC DNA]</scope>
    <source>
        <strain evidence="9">L227-S17</strain>
    </source>
</reference>
<evidence type="ECO:0000313" key="9">
    <source>
        <dbReference type="EMBL" id="NWJ46873.1"/>
    </source>
</evidence>
<dbReference type="Pfam" id="PF00528">
    <property type="entry name" value="BPD_transp_1"/>
    <property type="match status" value="1"/>
</dbReference>
<evidence type="ECO:0000313" key="10">
    <source>
        <dbReference type="EMBL" id="WJW70142.1"/>
    </source>
</evidence>
<keyword evidence="2 7" id="KW-0813">Transport</keyword>
<gene>
    <name evidence="9" type="ORF">HXX08_13485</name>
    <name evidence="10" type="ORF">OZ401_004648</name>
</gene>
<dbReference type="PROSITE" id="PS50928">
    <property type="entry name" value="ABC_TM1"/>
    <property type="match status" value="1"/>
</dbReference>
<evidence type="ECO:0000256" key="1">
    <source>
        <dbReference type="ARBA" id="ARBA00004651"/>
    </source>
</evidence>
<name>A0A8T7M475_9CHLR</name>
<organism evidence="9 11">
    <name type="scientific">Candidatus Chlorohelix allophototropha</name>
    <dbReference type="NCBI Taxonomy" id="3003348"/>
    <lineage>
        <taxon>Bacteria</taxon>
        <taxon>Bacillati</taxon>
        <taxon>Chloroflexota</taxon>
        <taxon>Chloroflexia</taxon>
        <taxon>Candidatus Chloroheliales</taxon>
        <taxon>Candidatus Chloroheliaceae</taxon>
        <taxon>Candidatus Chlorohelix</taxon>
    </lineage>
</organism>
<feature type="transmembrane region" description="Helical" evidence="7">
    <location>
        <begin position="12"/>
        <end position="30"/>
    </location>
</feature>
<dbReference type="SUPFAM" id="SSF161098">
    <property type="entry name" value="MetI-like"/>
    <property type="match status" value="1"/>
</dbReference>
<dbReference type="EMBL" id="CP128401">
    <property type="protein sequence ID" value="WJW70142.1"/>
    <property type="molecule type" value="Genomic_DNA"/>
</dbReference>
<geneLocation type="plasmid" evidence="10 12">
    <name>unnamed1</name>
</geneLocation>
<evidence type="ECO:0000256" key="5">
    <source>
        <dbReference type="ARBA" id="ARBA00022989"/>
    </source>
</evidence>
<dbReference type="Proteomes" id="UP000521676">
    <property type="component" value="Unassembled WGS sequence"/>
</dbReference>
<reference evidence="10" key="2">
    <citation type="journal article" date="2024" name="Nature">
        <title>Anoxygenic phototroph of the Chloroflexota uses a type I reaction centre.</title>
        <authorList>
            <person name="Tsuji J.M."/>
            <person name="Shaw N.A."/>
            <person name="Nagashima S."/>
            <person name="Venkiteswaran J.J."/>
            <person name="Schiff S.L."/>
            <person name="Watanabe T."/>
            <person name="Fukui M."/>
            <person name="Hanada S."/>
            <person name="Tank M."/>
            <person name="Neufeld J.D."/>
        </authorList>
    </citation>
    <scope>NUCLEOTIDE SEQUENCE</scope>
    <source>
        <strain evidence="10">L227-S17</strain>
        <plasmid evidence="10 12">unnamed1</plasmid>
    </source>
</reference>
<feature type="domain" description="ABC transmembrane type-1" evidence="8">
    <location>
        <begin position="69"/>
        <end position="258"/>
    </location>
</feature>
<dbReference type="GO" id="GO:0055085">
    <property type="term" value="P:transmembrane transport"/>
    <property type="evidence" value="ECO:0007669"/>
    <property type="project" value="InterPro"/>
</dbReference>
<dbReference type="Gene3D" id="1.10.3720.10">
    <property type="entry name" value="MetI-like"/>
    <property type="match status" value="1"/>
</dbReference>
<dbReference type="PANTHER" id="PTHR43386">
    <property type="entry name" value="OLIGOPEPTIDE TRANSPORT SYSTEM PERMEASE PROTEIN APPC"/>
    <property type="match status" value="1"/>
</dbReference>
<evidence type="ECO:0000313" key="12">
    <source>
        <dbReference type="Proteomes" id="UP001431572"/>
    </source>
</evidence>
<evidence type="ECO:0000256" key="3">
    <source>
        <dbReference type="ARBA" id="ARBA00022475"/>
    </source>
</evidence>
<dbReference type="CDD" id="cd06261">
    <property type="entry name" value="TM_PBP2"/>
    <property type="match status" value="1"/>
</dbReference>
<feature type="transmembrane region" description="Helical" evidence="7">
    <location>
        <begin position="236"/>
        <end position="257"/>
    </location>
</feature>
<feature type="transmembrane region" description="Helical" evidence="7">
    <location>
        <begin position="133"/>
        <end position="151"/>
    </location>
</feature>